<dbReference type="GO" id="GO:0004519">
    <property type="term" value="F:endonuclease activity"/>
    <property type="evidence" value="ECO:0007669"/>
    <property type="project" value="UniProtKB-KW"/>
</dbReference>
<gene>
    <name evidence="2" type="ORF">H7C19_05165</name>
</gene>
<dbReference type="Pfam" id="PF13391">
    <property type="entry name" value="HNH_2"/>
    <property type="match status" value="1"/>
</dbReference>
<accession>A0A7X0VDL5</accession>
<name>A0A7X0VDL5_9BACL</name>
<dbReference type="Proteomes" id="UP000547209">
    <property type="component" value="Unassembled WGS sequence"/>
</dbReference>
<evidence type="ECO:0000259" key="1">
    <source>
        <dbReference type="Pfam" id="PF13391"/>
    </source>
</evidence>
<organism evidence="2 3">
    <name type="scientific">Cohnella nanjingensis</name>
    <dbReference type="NCBI Taxonomy" id="1387779"/>
    <lineage>
        <taxon>Bacteria</taxon>
        <taxon>Bacillati</taxon>
        <taxon>Bacillota</taxon>
        <taxon>Bacilli</taxon>
        <taxon>Bacillales</taxon>
        <taxon>Paenibacillaceae</taxon>
        <taxon>Cohnella</taxon>
    </lineage>
</organism>
<sequence>MHQIDCTGKVFTKKDLIHANNAAIREKRNRQLREDFLEGLPEDINFPICLALDWHNKGEIRVQIIFDAKGTTGFLDMSKKRYDYLPIATKNDEGQVILEYLNGKPYPDDREYTEEVVRKVVRDKNFRRKVLSAYENQCAMCEIYDFSSLVAAHIYPAHLCGDDSVNNGICLCSTHDTAYESGIICISPIGEIINHSGSIKVLNTTIRFPKNKKDYPSPERLRQRFDISMSKRQD</sequence>
<keyword evidence="2" id="KW-0540">Nuclease</keyword>
<keyword evidence="3" id="KW-1185">Reference proteome</keyword>
<keyword evidence="2" id="KW-0378">Hydrolase</keyword>
<keyword evidence="2" id="KW-0255">Endonuclease</keyword>
<feature type="domain" description="HNH nuclease" evidence="1">
    <location>
        <begin position="138"/>
        <end position="186"/>
    </location>
</feature>
<dbReference type="AlphaFoldDB" id="A0A7X0VDL5"/>
<reference evidence="2 3" key="1">
    <citation type="submission" date="2020-08" db="EMBL/GenBank/DDBJ databases">
        <title>Cohnella phylogeny.</title>
        <authorList>
            <person name="Dunlap C."/>
        </authorList>
    </citation>
    <scope>NUCLEOTIDE SEQUENCE [LARGE SCALE GENOMIC DNA]</scope>
    <source>
        <strain evidence="2 3">DSM 28246</strain>
    </source>
</reference>
<evidence type="ECO:0000313" key="3">
    <source>
        <dbReference type="Proteomes" id="UP000547209"/>
    </source>
</evidence>
<dbReference type="EMBL" id="JACJVP010000006">
    <property type="protein sequence ID" value="MBB6670072.1"/>
    <property type="molecule type" value="Genomic_DNA"/>
</dbReference>
<protein>
    <submittedName>
        <fullName evidence="2">HNH endonuclease</fullName>
    </submittedName>
</protein>
<comment type="caution">
    <text evidence="2">The sequence shown here is derived from an EMBL/GenBank/DDBJ whole genome shotgun (WGS) entry which is preliminary data.</text>
</comment>
<evidence type="ECO:0000313" key="2">
    <source>
        <dbReference type="EMBL" id="MBB6670072.1"/>
    </source>
</evidence>
<proteinExistence type="predicted"/>
<dbReference type="RefSeq" id="WP_185141504.1">
    <property type="nucleotide sequence ID" value="NZ_JACJVP010000006.1"/>
</dbReference>
<dbReference type="InterPro" id="IPR003615">
    <property type="entry name" value="HNH_nuc"/>
</dbReference>